<organism evidence="4 5">
    <name type="scientific">Weissella cibaria</name>
    <dbReference type="NCBI Taxonomy" id="137591"/>
    <lineage>
        <taxon>Bacteria</taxon>
        <taxon>Bacillati</taxon>
        <taxon>Bacillota</taxon>
        <taxon>Bacilli</taxon>
        <taxon>Lactobacillales</taxon>
        <taxon>Lactobacillaceae</taxon>
        <taxon>Weissella</taxon>
    </lineage>
</organism>
<evidence type="ECO:0000313" key="5">
    <source>
        <dbReference type="Proteomes" id="UP000032287"/>
    </source>
</evidence>
<keyword evidence="3" id="KW-0804">Transcription</keyword>
<dbReference type="eggNOG" id="COG2207">
    <property type="taxonomic scope" value="Bacteria"/>
</dbReference>
<dbReference type="SUPFAM" id="SSF46689">
    <property type="entry name" value="Homeodomain-like"/>
    <property type="match status" value="2"/>
</dbReference>
<dbReference type="PANTHER" id="PTHR43280:SF28">
    <property type="entry name" value="HTH-TYPE TRANSCRIPTIONAL ACTIVATOR RHAS"/>
    <property type="match status" value="1"/>
</dbReference>
<dbReference type="SUPFAM" id="SSF51215">
    <property type="entry name" value="Regulatory protein AraC"/>
    <property type="match status" value="1"/>
</dbReference>
<dbReference type="InterPro" id="IPR020449">
    <property type="entry name" value="Tscrpt_reg_AraC-type_HTH"/>
</dbReference>
<dbReference type="InterPro" id="IPR009057">
    <property type="entry name" value="Homeodomain-like_sf"/>
</dbReference>
<dbReference type="InterPro" id="IPR014710">
    <property type="entry name" value="RmlC-like_jellyroll"/>
</dbReference>
<proteinExistence type="predicted"/>
<dbReference type="Pfam" id="PF02311">
    <property type="entry name" value="AraC_binding"/>
    <property type="match status" value="1"/>
</dbReference>
<dbReference type="InterPro" id="IPR018060">
    <property type="entry name" value="HTH_AraC"/>
</dbReference>
<reference evidence="4 5" key="1">
    <citation type="journal article" date="2015" name="Microbiology (Mosc.)">
        <title>Genomics of the Weissella cibaria species with an examination of its metabolic traits.</title>
        <authorList>
            <person name="Lynch K.M."/>
            <person name="Lucid A."/>
            <person name="Arendt E.K."/>
            <person name="Sleator R.D."/>
            <person name="Lucey B."/>
            <person name="Coffey A."/>
        </authorList>
    </citation>
    <scope>NUCLEOTIDE SEQUENCE [LARGE SCALE GENOMIC DNA]</scope>
    <source>
        <strain evidence="4 5">MG1</strain>
    </source>
</reference>
<evidence type="ECO:0000313" key="4">
    <source>
        <dbReference type="EMBL" id="KIU21609.1"/>
    </source>
</evidence>
<gene>
    <name evidence="4" type="primary">btr</name>
    <name evidence="4" type="ORF">QX99_00690</name>
</gene>
<dbReference type="PATRIC" id="fig|137591.25.peg.663"/>
<accession>A0A0D1JR69</accession>
<keyword evidence="2" id="KW-0238">DNA-binding</keyword>
<evidence type="ECO:0000256" key="2">
    <source>
        <dbReference type="ARBA" id="ARBA00023125"/>
    </source>
</evidence>
<dbReference type="RefSeq" id="WP_043708122.1">
    <property type="nucleotide sequence ID" value="NZ_CP012873.1"/>
</dbReference>
<evidence type="ECO:0000256" key="3">
    <source>
        <dbReference type="ARBA" id="ARBA00023163"/>
    </source>
</evidence>
<keyword evidence="1" id="KW-0805">Transcription regulation</keyword>
<protein>
    <submittedName>
        <fullName evidence="4">Btr protein</fullName>
    </submittedName>
</protein>
<dbReference type="KEGG" id="wcb:AO080_01310"/>
<name>A0A0D1JR69_9LACO</name>
<dbReference type="PROSITE" id="PS01124">
    <property type="entry name" value="HTH_ARAC_FAMILY_2"/>
    <property type="match status" value="1"/>
</dbReference>
<dbReference type="STRING" id="137591.AO080_01310"/>
<dbReference type="PRINTS" id="PR00032">
    <property type="entry name" value="HTHARAC"/>
</dbReference>
<dbReference type="Proteomes" id="UP000032287">
    <property type="component" value="Unassembled WGS sequence"/>
</dbReference>
<dbReference type="InterPro" id="IPR018062">
    <property type="entry name" value="HTH_AraC-typ_CS"/>
</dbReference>
<dbReference type="AlphaFoldDB" id="A0A0D1JR69"/>
<sequence length="270" mass="30950">MRTFFNVADLSLPVMVEHVGAEWQQGVIIRYQGFPHFHWLQSQTGTGAFWVRDKRYELAPGMGILIAPGVPHRYEPIGNEPWHVRFATFQGSLVDDLQKQMVNSEFVLIEARDAPVYERLHETLLTRLGHEPADDLAISAAAYQLLLCLTRHQKQTIDQHQPDFQQYVGPAIAYMQEHLAEDISISQLAAMLSVSTQYLNRVFNRLVQQTPSEYLTQIRISHAKKLLVSQKYLKINVVAEQSGYADPAYFGKVFKKQTGVSPLNYRHWQT</sequence>
<comment type="caution">
    <text evidence="4">The sequence shown here is derived from an EMBL/GenBank/DDBJ whole genome shotgun (WGS) entry which is preliminary data.</text>
</comment>
<dbReference type="PROSITE" id="PS00041">
    <property type="entry name" value="HTH_ARAC_FAMILY_1"/>
    <property type="match status" value="1"/>
</dbReference>
<dbReference type="Pfam" id="PF12833">
    <property type="entry name" value="HTH_18"/>
    <property type="match status" value="1"/>
</dbReference>
<dbReference type="GO" id="GO:0003700">
    <property type="term" value="F:DNA-binding transcription factor activity"/>
    <property type="evidence" value="ECO:0007669"/>
    <property type="project" value="InterPro"/>
</dbReference>
<dbReference type="EMBL" id="JWHU01000007">
    <property type="protein sequence ID" value="KIU21609.1"/>
    <property type="molecule type" value="Genomic_DNA"/>
</dbReference>
<dbReference type="GO" id="GO:0043565">
    <property type="term" value="F:sequence-specific DNA binding"/>
    <property type="evidence" value="ECO:0007669"/>
    <property type="project" value="InterPro"/>
</dbReference>
<keyword evidence="5" id="KW-1185">Reference proteome</keyword>
<dbReference type="OrthoDB" id="185320at2"/>
<dbReference type="InterPro" id="IPR003313">
    <property type="entry name" value="AraC-bd"/>
</dbReference>
<dbReference type="Gene3D" id="2.60.120.10">
    <property type="entry name" value="Jelly Rolls"/>
    <property type="match status" value="1"/>
</dbReference>
<dbReference type="Gene3D" id="1.10.10.60">
    <property type="entry name" value="Homeodomain-like"/>
    <property type="match status" value="2"/>
</dbReference>
<evidence type="ECO:0000256" key="1">
    <source>
        <dbReference type="ARBA" id="ARBA00023015"/>
    </source>
</evidence>
<dbReference type="SMART" id="SM00342">
    <property type="entry name" value="HTH_ARAC"/>
    <property type="match status" value="1"/>
</dbReference>
<dbReference type="InterPro" id="IPR037923">
    <property type="entry name" value="HTH-like"/>
</dbReference>
<dbReference type="PANTHER" id="PTHR43280">
    <property type="entry name" value="ARAC-FAMILY TRANSCRIPTIONAL REGULATOR"/>
    <property type="match status" value="1"/>
</dbReference>